<reference evidence="1 2" key="1">
    <citation type="submission" date="2019-03" db="EMBL/GenBank/DDBJ databases">
        <title>Genomic Encyclopedia of Archaeal and Bacterial Type Strains, Phase II (KMG-II): from individual species to whole genera.</title>
        <authorList>
            <person name="Goeker M."/>
        </authorList>
    </citation>
    <scope>NUCLEOTIDE SEQUENCE [LARGE SCALE GENOMIC DNA]</scope>
    <source>
        <strain evidence="1 2">DSM 28323</strain>
    </source>
</reference>
<gene>
    <name evidence="1" type="ORF">BC659_1401</name>
</gene>
<evidence type="ECO:0008006" key="3">
    <source>
        <dbReference type="Google" id="ProtNLM"/>
    </source>
</evidence>
<organism evidence="1 2">
    <name type="scientific">Sediminibacterium goheungense</name>
    <dbReference type="NCBI Taxonomy" id="1086393"/>
    <lineage>
        <taxon>Bacteria</taxon>
        <taxon>Pseudomonadati</taxon>
        <taxon>Bacteroidota</taxon>
        <taxon>Chitinophagia</taxon>
        <taxon>Chitinophagales</taxon>
        <taxon>Chitinophagaceae</taxon>
        <taxon>Sediminibacterium</taxon>
    </lineage>
</organism>
<dbReference type="EMBL" id="SNWP01000010">
    <property type="protein sequence ID" value="TDO29312.1"/>
    <property type="molecule type" value="Genomic_DNA"/>
</dbReference>
<dbReference type="Gene3D" id="3.10.450.50">
    <property type="match status" value="1"/>
</dbReference>
<name>A0A4R6J221_9BACT</name>
<keyword evidence="2" id="KW-1185">Reference proteome</keyword>
<comment type="caution">
    <text evidence="1">The sequence shown here is derived from an EMBL/GenBank/DDBJ whole genome shotgun (WGS) entry which is preliminary data.</text>
</comment>
<dbReference type="AlphaFoldDB" id="A0A4R6J221"/>
<dbReference type="InterPro" id="IPR032710">
    <property type="entry name" value="NTF2-like_dom_sf"/>
</dbReference>
<accession>A0A4R6J221</accession>
<dbReference type="OrthoDB" id="1119084at2"/>
<sequence length="268" mass="29268">MKSLLIVIAIFTTGFSVYAQKNSKALIHAERSFASYTVANGIKKGFLQFLDSSGLVFPGADAVNGISFHSKSPGNAAVLNWGPEYAVISASGDFGFTTGPYHLKRSANDTVSGRGQYSSIWHINDKGEWKVLADMGTRYTQERNIPLSVAELDLGKVTTEKFDLNEVISIDQQLNNQLKEKGSAAYAPYLTVQSWFNMNQFAPVMGARDIGNLLKAISHPSDFLFVNAGIASSKDMAFTYGKSSKGPYLRVWSKQTAGWVLLLQVSSE</sequence>
<proteinExistence type="predicted"/>
<evidence type="ECO:0000313" key="2">
    <source>
        <dbReference type="Proteomes" id="UP000295741"/>
    </source>
</evidence>
<dbReference type="Proteomes" id="UP000295741">
    <property type="component" value="Unassembled WGS sequence"/>
</dbReference>
<dbReference type="SUPFAM" id="SSF54427">
    <property type="entry name" value="NTF2-like"/>
    <property type="match status" value="1"/>
</dbReference>
<evidence type="ECO:0000313" key="1">
    <source>
        <dbReference type="EMBL" id="TDO29312.1"/>
    </source>
</evidence>
<dbReference type="RefSeq" id="WP_133473910.1">
    <property type="nucleotide sequence ID" value="NZ_SNWP01000010.1"/>
</dbReference>
<protein>
    <recommendedName>
        <fullName evidence="3">Ketosteroid isomerase-like protein</fullName>
    </recommendedName>
</protein>